<dbReference type="InterPro" id="IPR052524">
    <property type="entry name" value="MFS_Cyanate_Porter"/>
</dbReference>
<name>A0ABS7NUJ1_9NOCA</name>
<dbReference type="PANTHER" id="PTHR23523:SF2">
    <property type="entry name" value="2-NITROIMIDAZOLE TRANSPORTER"/>
    <property type="match status" value="1"/>
</dbReference>
<keyword evidence="2 5" id="KW-0812">Transmembrane</keyword>
<dbReference type="PANTHER" id="PTHR23523">
    <property type="match status" value="1"/>
</dbReference>
<feature type="transmembrane region" description="Helical" evidence="5">
    <location>
        <begin position="76"/>
        <end position="94"/>
    </location>
</feature>
<protein>
    <submittedName>
        <fullName evidence="7">MFS transporter</fullName>
    </submittedName>
</protein>
<proteinExistence type="predicted"/>
<feature type="transmembrane region" description="Helical" evidence="5">
    <location>
        <begin position="130"/>
        <end position="153"/>
    </location>
</feature>
<feature type="transmembrane region" description="Helical" evidence="5">
    <location>
        <begin position="40"/>
        <end position="64"/>
    </location>
</feature>
<feature type="transmembrane region" description="Helical" evidence="5">
    <location>
        <begin position="165"/>
        <end position="185"/>
    </location>
</feature>
<feature type="transmembrane region" description="Helical" evidence="5">
    <location>
        <begin position="100"/>
        <end position="118"/>
    </location>
</feature>
<comment type="caution">
    <text evidence="7">The sequence shown here is derived from an EMBL/GenBank/DDBJ whole genome shotgun (WGS) entry which is preliminary data.</text>
</comment>
<feature type="transmembrane region" description="Helical" evidence="5">
    <location>
        <begin position="371"/>
        <end position="390"/>
    </location>
</feature>
<dbReference type="PROSITE" id="PS50850">
    <property type="entry name" value="MFS"/>
    <property type="match status" value="1"/>
</dbReference>
<keyword evidence="8" id="KW-1185">Reference proteome</keyword>
<feature type="transmembrane region" description="Helical" evidence="5">
    <location>
        <begin position="253"/>
        <end position="277"/>
    </location>
</feature>
<reference evidence="7 8" key="1">
    <citation type="submission" date="2020-06" db="EMBL/GenBank/DDBJ databases">
        <title>Taxonomy, biology and ecology of Rhodococcus bacteria occurring in California pistachio and other woody hosts as revealed by genome sequence analyses.</title>
        <authorList>
            <person name="Gai Y."/>
            <person name="Riely B."/>
        </authorList>
    </citation>
    <scope>NUCLEOTIDE SEQUENCE [LARGE SCALE GENOMIC DNA]</scope>
    <source>
        <strain evidence="7 8">BP-284</strain>
    </source>
</reference>
<evidence type="ECO:0000259" key="6">
    <source>
        <dbReference type="PROSITE" id="PS50850"/>
    </source>
</evidence>
<dbReference type="EMBL" id="JABUKG010000006">
    <property type="protein sequence ID" value="MBY6320602.1"/>
    <property type="molecule type" value="Genomic_DNA"/>
</dbReference>
<dbReference type="CDD" id="cd17339">
    <property type="entry name" value="MFS_NIMT_CynX_like"/>
    <property type="match status" value="1"/>
</dbReference>
<sequence>MPLIRGRVLVFAAIVLSAFTLRSAVTSISPLFPRIGDDLGFGAGVIGVLGMVPTLMFAVFGVAAPAIAVRLGLERTALVAALVTAVGIVARSYAPGTVSLVLLSAVALAGMGVGNVVIPPLVKRYFSDRVAVMSTVYICFLQFGTIVPSLTAVPVADALGWRASLAVWGLAAVAAAVPWFAVGVIDRRSRTTTATPVTAPQSESPAPAGPRVAPWRTSLGWGMALMFGMTSLITYSLFAWLPSLLVESGVSESAGGVAVGVFSALGLAASLVAPWLATRMVNPFPVAVACAAFFLAGFAGLYFSPGHLTLLWVVLVGAGPTTFPLALTLINLRTRTEKGSSALSGFTQGVGYLVACSGPLLFGALHEASGAWTWSFAFLIGAVVVLLVAARAACRPRVLEDVLAARHTP</sequence>
<comment type="subcellular location">
    <subcellularLocation>
        <location evidence="1">Cell membrane</location>
        <topology evidence="1">Multi-pass membrane protein</topology>
    </subcellularLocation>
</comment>
<dbReference type="InterPro" id="IPR020846">
    <property type="entry name" value="MFS_dom"/>
</dbReference>
<evidence type="ECO:0000256" key="1">
    <source>
        <dbReference type="ARBA" id="ARBA00004651"/>
    </source>
</evidence>
<feature type="transmembrane region" description="Helical" evidence="5">
    <location>
        <begin position="342"/>
        <end position="365"/>
    </location>
</feature>
<gene>
    <name evidence="7" type="ORF">HQ605_07215</name>
</gene>
<evidence type="ECO:0000256" key="3">
    <source>
        <dbReference type="ARBA" id="ARBA00022989"/>
    </source>
</evidence>
<evidence type="ECO:0000256" key="2">
    <source>
        <dbReference type="ARBA" id="ARBA00022692"/>
    </source>
</evidence>
<evidence type="ECO:0000256" key="4">
    <source>
        <dbReference type="ARBA" id="ARBA00023136"/>
    </source>
</evidence>
<organism evidence="7 8">
    <name type="scientific">Rhodococcoides kroppenstedtii</name>
    <dbReference type="NCBI Taxonomy" id="293050"/>
    <lineage>
        <taxon>Bacteria</taxon>
        <taxon>Bacillati</taxon>
        <taxon>Actinomycetota</taxon>
        <taxon>Actinomycetes</taxon>
        <taxon>Mycobacteriales</taxon>
        <taxon>Nocardiaceae</taxon>
        <taxon>Rhodococcoides</taxon>
    </lineage>
</organism>
<evidence type="ECO:0000313" key="8">
    <source>
        <dbReference type="Proteomes" id="UP001520140"/>
    </source>
</evidence>
<dbReference type="Gene3D" id="1.20.1250.20">
    <property type="entry name" value="MFS general substrate transporter like domains"/>
    <property type="match status" value="2"/>
</dbReference>
<feature type="transmembrane region" description="Helical" evidence="5">
    <location>
        <begin position="309"/>
        <end position="330"/>
    </location>
</feature>
<dbReference type="InterPro" id="IPR036259">
    <property type="entry name" value="MFS_trans_sf"/>
</dbReference>
<dbReference type="InterPro" id="IPR011701">
    <property type="entry name" value="MFS"/>
</dbReference>
<dbReference type="SUPFAM" id="SSF103473">
    <property type="entry name" value="MFS general substrate transporter"/>
    <property type="match status" value="1"/>
</dbReference>
<accession>A0ABS7NUJ1</accession>
<feature type="transmembrane region" description="Helical" evidence="5">
    <location>
        <begin position="284"/>
        <end position="303"/>
    </location>
</feature>
<keyword evidence="4 5" id="KW-0472">Membrane</keyword>
<evidence type="ECO:0000313" key="7">
    <source>
        <dbReference type="EMBL" id="MBY6320602.1"/>
    </source>
</evidence>
<dbReference type="Pfam" id="PF07690">
    <property type="entry name" value="MFS_1"/>
    <property type="match status" value="1"/>
</dbReference>
<keyword evidence="3 5" id="KW-1133">Transmembrane helix</keyword>
<evidence type="ECO:0000256" key="5">
    <source>
        <dbReference type="SAM" id="Phobius"/>
    </source>
</evidence>
<feature type="transmembrane region" description="Helical" evidence="5">
    <location>
        <begin position="219"/>
        <end position="241"/>
    </location>
</feature>
<feature type="domain" description="Major facilitator superfamily (MFS) profile" evidence="6">
    <location>
        <begin position="10"/>
        <end position="393"/>
    </location>
</feature>
<dbReference type="Proteomes" id="UP001520140">
    <property type="component" value="Unassembled WGS sequence"/>
</dbReference>